<dbReference type="SUPFAM" id="SSF54001">
    <property type="entry name" value="Cysteine proteinases"/>
    <property type="match status" value="1"/>
</dbReference>
<accession>A0AAF3J7H5</accession>
<evidence type="ECO:0000259" key="14">
    <source>
        <dbReference type="PROSITE" id="PS50144"/>
    </source>
</evidence>
<comment type="catalytic activity">
    <reaction evidence="1">
        <text>Thiol-dependent hydrolysis of ester, thioester, amide, peptide and isopeptide bonds formed by the C-terminal Gly of ubiquitin (a 76-residue protein attached to proteins as an intracellular targeting signal).</text>
        <dbReference type="EC" id="3.4.19.12"/>
    </reaction>
</comment>
<dbReference type="InterPro" id="IPR024729">
    <property type="entry name" value="USP7_ICP0-binding_dom"/>
</dbReference>
<evidence type="ECO:0000256" key="4">
    <source>
        <dbReference type="ARBA" id="ARBA00012759"/>
    </source>
</evidence>
<dbReference type="Pfam" id="PF22486">
    <property type="entry name" value="MATH_2"/>
    <property type="match status" value="1"/>
</dbReference>
<dbReference type="PROSITE" id="PS00973">
    <property type="entry name" value="USP_2"/>
    <property type="match status" value="1"/>
</dbReference>
<dbReference type="Proteomes" id="UP000887575">
    <property type="component" value="Unassembled WGS sequence"/>
</dbReference>
<evidence type="ECO:0000256" key="3">
    <source>
        <dbReference type="ARBA" id="ARBA00009085"/>
    </source>
</evidence>
<evidence type="ECO:0000256" key="2">
    <source>
        <dbReference type="ARBA" id="ARBA00004123"/>
    </source>
</evidence>
<dbReference type="InterPro" id="IPR050164">
    <property type="entry name" value="Peptidase_C19"/>
</dbReference>
<dbReference type="Pfam" id="PF00443">
    <property type="entry name" value="UCH"/>
    <property type="match status" value="1"/>
</dbReference>
<dbReference type="PROSITE" id="PS50144">
    <property type="entry name" value="MATH"/>
    <property type="match status" value="1"/>
</dbReference>
<comment type="similarity">
    <text evidence="3">Belongs to the peptidase C19 family.</text>
</comment>
<evidence type="ECO:0000256" key="12">
    <source>
        <dbReference type="ARBA" id="ARBA00031508"/>
    </source>
</evidence>
<evidence type="ECO:0000313" key="17">
    <source>
        <dbReference type="WBParaSite" id="MBELARI_LOCUS21027"/>
    </source>
</evidence>
<dbReference type="WBParaSite" id="MBELARI_LOCUS21027">
    <property type="protein sequence ID" value="MBELARI_LOCUS21027"/>
    <property type="gene ID" value="MBELARI_LOCUS21027"/>
</dbReference>
<keyword evidence="8" id="KW-0378">Hydrolase</keyword>
<evidence type="ECO:0000256" key="8">
    <source>
        <dbReference type="ARBA" id="ARBA00022801"/>
    </source>
</evidence>
<evidence type="ECO:0000256" key="10">
    <source>
        <dbReference type="ARBA" id="ARBA00023242"/>
    </source>
</evidence>
<sequence>MVYRLPPDHYLNWDRRMENGEHRKEMRMTQGDIVEVEMSDHEEEMSEGLSEKDGLETMDTELQMERVNSTAQNPQYSAEEENDPEDSYRPEGLLELEIDKFSDFARGPADVQQRLSKPIFVRGLPWKILAIPRDQSRCSGGRTNKALGFFLQCNGDSEMVAWNCIATATLKVVNQCGGESHVRRISHTFYPKENDWGYSQFMSCDQLLNPDNGYILNDTIKLEVIVSADAPHGVQWDSKKHAGYIGLKNQGATCYMNSLLQAFFFTNQLRKAVYEMPTEEDDSESSVALAMQRVFYDLQYSDKPVGTKKLTKSFGWDSLDSFLQHDVQELCRVLLDNLESKMKGTKVEGTIPQLFRGKMKSFIRCINVDYESSHVDDFYDVQLNVKGNNDILQSFRDYVDSERLDGENKYDAGAYGLQPAEKGVKFLTFPPILHLQLMRFQYDAAIDANVKINDRLEFPERLNLNDFVDNRSEDNDFTYVLHAVLVHSGDFHGGHYVVFINTKLNQPHSCWCKFDDDVVSRSSFKDAVTANYGGEDLETPGRIYTNAYMLVYIRQSCLDEVLSTINDNDIPIHLRQRFEAERNEEAYRKKEKQEAHLFTEIMLIREEKFQNHHGFDLFDVRLLEDECQKEKVKKKMNLEELYQFVASRVFGAEGENRLRMDFRLWLFTDNPPREETGVSLARMRPSTLITRDRNKLLEDTFDSDRNLIFVETPTLSNIGKRLSLQQYDDKNEMLMFIKLYQPRLRTLTFLGHIMMNFREPLAKYSRLICEMGELPQDARLSFYEEISPDRVRLVTDVSIQMCHEQVLLEISDGGILIVQNDNEADTYNSVALHMSELYNNIEVEISQHTESAQFVFHQNDITPPINGTIHLNWGMYDLCTWIGQRIDFDPHKILLWKMSSYNEKPSSYLQEPQYRAYKVKDLLSLTGNSVHDPRRQKRYRLVYTKMPVPVADLENRKQIKVQMMDEKLNITEITLFPPKNGSVADLLDEARREFKCAENGTGILRLVYVGLSPNSTRVYSVFENHIKVQEVHQKIVSSTMYTARVEEIPKDQLKIGSNEHLLPVAHFDKEPSRMFGVPFLFKVTDKEPFTEVHERLRQVLDVPEKEYEKYKFALIVQSKIARQLDMKEEGRFVNLSEMRVASQTHTMSSVATMPLLGIDHLNKSRGARTGHATEKPIIIHN</sequence>
<evidence type="ECO:0000259" key="15">
    <source>
        <dbReference type="PROSITE" id="PS50235"/>
    </source>
</evidence>
<dbReference type="Pfam" id="PF14533">
    <property type="entry name" value="USP7_C2"/>
    <property type="match status" value="1"/>
</dbReference>
<evidence type="ECO:0000256" key="13">
    <source>
        <dbReference type="SAM" id="MobiDB-lite"/>
    </source>
</evidence>
<dbReference type="Gene3D" id="2.60.210.10">
    <property type="entry name" value="Apoptosis, Tumor Necrosis Factor Receptor Associated Protein 2, Chain A"/>
    <property type="match status" value="1"/>
</dbReference>
<dbReference type="CDD" id="cd02659">
    <property type="entry name" value="peptidase_C19C"/>
    <property type="match status" value="1"/>
</dbReference>
<dbReference type="GO" id="GO:0006508">
    <property type="term" value="P:proteolysis"/>
    <property type="evidence" value="ECO:0007669"/>
    <property type="project" value="UniProtKB-KW"/>
</dbReference>
<protein>
    <recommendedName>
        <fullName evidence="5">Ubiquitin carboxyl-terminal hydrolase 7</fullName>
        <ecNumber evidence="4">3.4.19.12</ecNumber>
    </recommendedName>
    <alternativeName>
        <fullName evidence="12">Ubiquitin thioesterase 7</fullName>
    </alternativeName>
    <alternativeName>
        <fullName evidence="11">Ubiquitin-specific-processing protease 7</fullName>
    </alternativeName>
</protein>
<keyword evidence="6" id="KW-0645">Protease</keyword>
<evidence type="ECO:0000313" key="16">
    <source>
        <dbReference type="Proteomes" id="UP000887575"/>
    </source>
</evidence>
<dbReference type="InterPro" id="IPR038765">
    <property type="entry name" value="Papain-like_cys_pep_sf"/>
</dbReference>
<dbReference type="GO" id="GO:0005829">
    <property type="term" value="C:cytosol"/>
    <property type="evidence" value="ECO:0007669"/>
    <property type="project" value="TreeGrafter"/>
</dbReference>
<dbReference type="FunFam" id="3.90.70.10:FF:000005">
    <property type="entry name" value="Ubiquitin carboxyl-terminal hydrolase 7"/>
    <property type="match status" value="1"/>
</dbReference>
<dbReference type="PANTHER" id="PTHR24006:SF644">
    <property type="entry name" value="UBIQUITIN CARBOXYL-TERMINAL HYDROLASE 7"/>
    <property type="match status" value="1"/>
</dbReference>
<dbReference type="SUPFAM" id="SSF49599">
    <property type="entry name" value="TRAF domain-like"/>
    <property type="match status" value="1"/>
</dbReference>
<dbReference type="SMART" id="SM00061">
    <property type="entry name" value="MATH"/>
    <property type="match status" value="1"/>
</dbReference>
<dbReference type="InterPro" id="IPR029346">
    <property type="entry name" value="USP_C"/>
</dbReference>
<dbReference type="Gene3D" id="3.90.70.10">
    <property type="entry name" value="Cysteine proteinases"/>
    <property type="match status" value="1"/>
</dbReference>
<reference evidence="17" key="1">
    <citation type="submission" date="2024-02" db="UniProtKB">
        <authorList>
            <consortium name="WormBaseParasite"/>
        </authorList>
    </citation>
    <scope>IDENTIFICATION</scope>
</reference>
<feature type="domain" description="USP" evidence="15">
    <location>
        <begin position="245"/>
        <end position="555"/>
    </location>
</feature>
<dbReference type="PROSITE" id="PS50235">
    <property type="entry name" value="USP_3"/>
    <property type="match status" value="1"/>
</dbReference>
<dbReference type="EC" id="3.4.19.12" evidence="4"/>
<dbReference type="GO" id="GO:0004843">
    <property type="term" value="F:cysteine-type deubiquitinase activity"/>
    <property type="evidence" value="ECO:0007669"/>
    <property type="project" value="UniProtKB-EC"/>
</dbReference>
<dbReference type="GO" id="GO:0005634">
    <property type="term" value="C:nucleus"/>
    <property type="evidence" value="ECO:0007669"/>
    <property type="project" value="UniProtKB-SubCell"/>
</dbReference>
<dbReference type="Pfam" id="PF12436">
    <property type="entry name" value="USP7_ICP0_bdg"/>
    <property type="match status" value="1"/>
</dbReference>
<dbReference type="InterPro" id="IPR002083">
    <property type="entry name" value="MATH/TRAF_dom"/>
</dbReference>
<dbReference type="InterPro" id="IPR028889">
    <property type="entry name" value="USP"/>
</dbReference>
<proteinExistence type="inferred from homology"/>
<keyword evidence="9" id="KW-0788">Thiol protease</keyword>
<evidence type="ECO:0000256" key="9">
    <source>
        <dbReference type="ARBA" id="ARBA00022807"/>
    </source>
</evidence>
<organism evidence="16 17">
    <name type="scientific">Mesorhabditis belari</name>
    <dbReference type="NCBI Taxonomy" id="2138241"/>
    <lineage>
        <taxon>Eukaryota</taxon>
        <taxon>Metazoa</taxon>
        <taxon>Ecdysozoa</taxon>
        <taxon>Nematoda</taxon>
        <taxon>Chromadorea</taxon>
        <taxon>Rhabditida</taxon>
        <taxon>Rhabditina</taxon>
        <taxon>Rhabditomorpha</taxon>
        <taxon>Rhabditoidea</taxon>
        <taxon>Rhabditidae</taxon>
        <taxon>Mesorhabditinae</taxon>
        <taxon>Mesorhabditis</taxon>
    </lineage>
</organism>
<evidence type="ECO:0000256" key="11">
    <source>
        <dbReference type="ARBA" id="ARBA00031500"/>
    </source>
</evidence>
<dbReference type="InterPro" id="IPR018200">
    <property type="entry name" value="USP_CS"/>
</dbReference>
<keyword evidence="16" id="KW-1185">Reference proteome</keyword>
<evidence type="ECO:0000256" key="7">
    <source>
        <dbReference type="ARBA" id="ARBA00022786"/>
    </source>
</evidence>
<dbReference type="InterPro" id="IPR001394">
    <property type="entry name" value="Peptidase_C19_UCH"/>
</dbReference>
<dbReference type="Gene3D" id="3.10.20.90">
    <property type="entry name" value="Phosphatidylinositol 3-kinase Catalytic Subunit, Chain A, domain 1"/>
    <property type="match status" value="1"/>
</dbReference>
<dbReference type="AlphaFoldDB" id="A0AAF3J7H5"/>
<keyword evidence="7" id="KW-0833">Ubl conjugation pathway</keyword>
<dbReference type="GO" id="GO:0016579">
    <property type="term" value="P:protein deubiquitination"/>
    <property type="evidence" value="ECO:0007669"/>
    <property type="project" value="InterPro"/>
</dbReference>
<evidence type="ECO:0000256" key="5">
    <source>
        <dbReference type="ARBA" id="ARBA00021393"/>
    </source>
</evidence>
<feature type="region of interest" description="Disordered" evidence="13">
    <location>
        <begin position="68"/>
        <end position="88"/>
    </location>
</feature>
<dbReference type="PANTHER" id="PTHR24006">
    <property type="entry name" value="UBIQUITIN CARBOXYL-TERMINAL HYDROLASE"/>
    <property type="match status" value="1"/>
</dbReference>
<dbReference type="GO" id="GO:0031647">
    <property type="term" value="P:regulation of protein stability"/>
    <property type="evidence" value="ECO:0007669"/>
    <property type="project" value="TreeGrafter"/>
</dbReference>
<keyword evidence="10" id="KW-0539">Nucleus</keyword>
<dbReference type="PROSITE" id="PS00972">
    <property type="entry name" value="USP_1"/>
    <property type="match status" value="1"/>
</dbReference>
<comment type="subcellular location">
    <subcellularLocation>
        <location evidence="2">Nucleus</location>
    </subcellularLocation>
</comment>
<dbReference type="InterPro" id="IPR008974">
    <property type="entry name" value="TRAF-like"/>
</dbReference>
<evidence type="ECO:0000256" key="1">
    <source>
        <dbReference type="ARBA" id="ARBA00000707"/>
    </source>
</evidence>
<feature type="domain" description="MATH" evidence="14">
    <location>
        <begin position="91"/>
        <end position="226"/>
    </location>
</feature>
<evidence type="ECO:0000256" key="6">
    <source>
        <dbReference type="ARBA" id="ARBA00022670"/>
    </source>
</evidence>
<name>A0AAF3J7H5_9BILA</name>